<evidence type="ECO:0000256" key="3">
    <source>
        <dbReference type="ARBA" id="ARBA00022722"/>
    </source>
</evidence>
<evidence type="ECO:0000256" key="4">
    <source>
        <dbReference type="ARBA" id="ARBA00022759"/>
    </source>
</evidence>
<dbReference type="InterPro" id="IPR043502">
    <property type="entry name" value="DNA/RNA_pol_sf"/>
</dbReference>
<evidence type="ECO:0000259" key="7">
    <source>
        <dbReference type="Pfam" id="PF17917"/>
    </source>
</evidence>
<dbReference type="InterPro" id="IPR041373">
    <property type="entry name" value="RT_RNaseH"/>
</dbReference>
<keyword evidence="3" id="KW-0540">Nuclease</keyword>
<dbReference type="PANTHER" id="PTHR37984">
    <property type="entry name" value="PROTEIN CBG26694"/>
    <property type="match status" value="1"/>
</dbReference>
<evidence type="ECO:0000256" key="1">
    <source>
        <dbReference type="ARBA" id="ARBA00022679"/>
    </source>
</evidence>
<evidence type="ECO:0000256" key="5">
    <source>
        <dbReference type="ARBA" id="ARBA00022801"/>
    </source>
</evidence>
<evidence type="ECO:0000313" key="9">
    <source>
        <dbReference type="EMBL" id="TYK00917.1"/>
    </source>
</evidence>
<protein>
    <submittedName>
        <fullName evidence="9">Retrotransposon protein, putative, Ty3-gypsy subclass</fullName>
    </submittedName>
</protein>
<dbReference type="PANTHER" id="PTHR37984:SF5">
    <property type="entry name" value="PROTEIN NYNRIN-LIKE"/>
    <property type="match status" value="1"/>
</dbReference>
<dbReference type="EMBL" id="SSTE01000903">
    <property type="protein sequence ID" value="KAA0066367.1"/>
    <property type="molecule type" value="Genomic_DNA"/>
</dbReference>
<dbReference type="SUPFAM" id="SSF56672">
    <property type="entry name" value="DNA/RNA polymerases"/>
    <property type="match status" value="1"/>
</dbReference>
<name>A0A5D3BNR7_CUCMM</name>
<keyword evidence="1" id="KW-0808">Transferase</keyword>
<organism evidence="9 11">
    <name type="scientific">Cucumis melo var. makuwa</name>
    <name type="common">Oriental melon</name>
    <dbReference type="NCBI Taxonomy" id="1194695"/>
    <lineage>
        <taxon>Eukaryota</taxon>
        <taxon>Viridiplantae</taxon>
        <taxon>Streptophyta</taxon>
        <taxon>Embryophyta</taxon>
        <taxon>Tracheophyta</taxon>
        <taxon>Spermatophyta</taxon>
        <taxon>Magnoliopsida</taxon>
        <taxon>eudicotyledons</taxon>
        <taxon>Gunneridae</taxon>
        <taxon>Pentapetalae</taxon>
        <taxon>rosids</taxon>
        <taxon>fabids</taxon>
        <taxon>Cucurbitales</taxon>
        <taxon>Cucurbitaceae</taxon>
        <taxon>Benincaseae</taxon>
        <taxon>Cucumis</taxon>
    </lineage>
</organism>
<evidence type="ECO:0000313" key="8">
    <source>
        <dbReference type="EMBL" id="KAA0066367.1"/>
    </source>
</evidence>
<evidence type="ECO:0000256" key="6">
    <source>
        <dbReference type="ARBA" id="ARBA00022918"/>
    </source>
</evidence>
<comment type="caution">
    <text evidence="9">The sequence shown here is derived from an EMBL/GenBank/DDBJ whole genome shotgun (WGS) entry which is preliminary data.</text>
</comment>
<reference evidence="10 11" key="1">
    <citation type="submission" date="2019-08" db="EMBL/GenBank/DDBJ databases">
        <title>Draft genome sequences of two oriental melons (Cucumis melo L. var makuwa).</title>
        <authorList>
            <person name="Kwon S.-Y."/>
        </authorList>
    </citation>
    <scope>NUCLEOTIDE SEQUENCE [LARGE SCALE GENOMIC DNA]</scope>
    <source>
        <strain evidence="11">cv. Chang Bougi</strain>
        <strain evidence="10">cv. SW 3</strain>
        <tissue evidence="9">Leaf</tissue>
    </source>
</reference>
<keyword evidence="5" id="KW-0378">Hydrolase</keyword>
<keyword evidence="2" id="KW-0548">Nucleotidyltransferase</keyword>
<accession>A0A5D3BNR7</accession>
<evidence type="ECO:0000313" key="10">
    <source>
        <dbReference type="Proteomes" id="UP000321393"/>
    </source>
</evidence>
<evidence type="ECO:0000313" key="11">
    <source>
        <dbReference type="Proteomes" id="UP000321947"/>
    </source>
</evidence>
<dbReference type="InterPro" id="IPR043128">
    <property type="entry name" value="Rev_trsase/Diguanyl_cyclase"/>
</dbReference>
<dbReference type="EMBL" id="SSTD01016371">
    <property type="protein sequence ID" value="TYK00917.1"/>
    <property type="molecule type" value="Genomic_DNA"/>
</dbReference>
<dbReference type="GO" id="GO:0003964">
    <property type="term" value="F:RNA-directed DNA polymerase activity"/>
    <property type="evidence" value="ECO:0007669"/>
    <property type="project" value="UniProtKB-KW"/>
</dbReference>
<dbReference type="GO" id="GO:0016787">
    <property type="term" value="F:hydrolase activity"/>
    <property type="evidence" value="ECO:0007669"/>
    <property type="project" value="UniProtKB-KW"/>
</dbReference>
<gene>
    <name evidence="9" type="ORF">E5676_scaffold602G00840</name>
    <name evidence="8" type="ORF">E6C27_scaffold21G004360</name>
</gene>
<dbReference type="Gene3D" id="3.30.70.270">
    <property type="match status" value="1"/>
</dbReference>
<dbReference type="AlphaFoldDB" id="A0A5D3BNR7"/>
<keyword evidence="6" id="KW-0695">RNA-directed DNA polymerase</keyword>
<dbReference type="OrthoDB" id="415724at2759"/>
<dbReference type="Proteomes" id="UP000321393">
    <property type="component" value="Unassembled WGS sequence"/>
</dbReference>
<dbReference type="CDD" id="cd01647">
    <property type="entry name" value="RT_LTR"/>
    <property type="match status" value="1"/>
</dbReference>
<dbReference type="Proteomes" id="UP000321947">
    <property type="component" value="Unassembled WGS sequence"/>
</dbReference>
<proteinExistence type="predicted"/>
<dbReference type="GO" id="GO:0004519">
    <property type="term" value="F:endonuclease activity"/>
    <property type="evidence" value="ECO:0007669"/>
    <property type="project" value="UniProtKB-KW"/>
</dbReference>
<keyword evidence="4" id="KW-0255">Endonuclease</keyword>
<dbReference type="CDD" id="cd09274">
    <property type="entry name" value="RNase_HI_RT_Ty3"/>
    <property type="match status" value="1"/>
</dbReference>
<feature type="domain" description="Reverse transcriptase RNase H-like" evidence="7">
    <location>
        <begin position="287"/>
        <end position="373"/>
    </location>
</feature>
<evidence type="ECO:0000256" key="2">
    <source>
        <dbReference type="ARBA" id="ARBA00022695"/>
    </source>
</evidence>
<sequence length="437" mass="50274">MRSRGLFQRHRQELAATGKTVRELPACQSCGIYHGGCCLAGSRICFRCKQPEHTVDFCLQKLLETTSNQTPTSQQGRVFATTRQEVEQVGIVVTAFVQHVCVEVEPLSTMLSVSIPLGEVMLHGLVVCQPCKHRLFLQRGLPPPSEINFSIKLEPDTTSISRAPYKMAPAELKELKLNKVTAKNRYPLTRIDDLFDQLQGATVFFKIDLRSSYHQLRIRNSDIPKTSFHSIYGHYEFIFFIDDILVYSKTEAEYEEHLHQYPVREFLLTQQRLKLLPVDLDRLQSASDASKKGMGCILMQQGRMVAYASRQLKSHEQNYPTHYLELAAMTYALKIWRHYLYGEKIQIFTDHKSLKYFFTQKELNMRQRICLKLVKDYDCEILYHPGKANVVADALTRKVSHSVVLITKQAPLLRDFERTKIVVSVEEVISQLTQLSI</sequence>
<dbReference type="InterPro" id="IPR050951">
    <property type="entry name" value="Retrovirus_Pol_polyprotein"/>
</dbReference>
<dbReference type="Gene3D" id="3.10.20.370">
    <property type="match status" value="1"/>
</dbReference>
<dbReference type="Pfam" id="PF17917">
    <property type="entry name" value="RT_RNaseH"/>
    <property type="match status" value="1"/>
</dbReference>